<protein>
    <submittedName>
        <fullName evidence="1">Uncharacterized conserved protein</fullName>
    </submittedName>
</protein>
<dbReference type="Proteomes" id="UP000000742">
    <property type="component" value="Chromosome"/>
</dbReference>
<gene>
    <name evidence="1" type="ordered locus">Aflv_0721</name>
</gene>
<dbReference type="HOGENOM" id="CLU_161841_0_0_9"/>
<dbReference type="Pfam" id="PF13797">
    <property type="entry name" value="Post_transc_reg"/>
    <property type="match status" value="1"/>
</dbReference>
<dbReference type="EMBL" id="CP000922">
    <property type="protein sequence ID" value="ACJ33100.1"/>
    <property type="molecule type" value="Genomic_DNA"/>
</dbReference>
<dbReference type="KEGG" id="afl:Aflv_0721"/>
<organism evidence="1 2">
    <name type="scientific">Anoxybacillus flavithermus (strain DSM 21510 / WK1)</name>
    <dbReference type="NCBI Taxonomy" id="491915"/>
    <lineage>
        <taxon>Bacteria</taxon>
        <taxon>Bacillati</taxon>
        <taxon>Bacillota</taxon>
        <taxon>Bacilli</taxon>
        <taxon>Bacillales</taxon>
        <taxon>Anoxybacillaceae</taxon>
        <taxon>Anoxybacillus</taxon>
    </lineage>
</organism>
<evidence type="ECO:0000313" key="1">
    <source>
        <dbReference type="EMBL" id="ACJ33100.1"/>
    </source>
</evidence>
<evidence type="ECO:0000313" key="2">
    <source>
        <dbReference type="Proteomes" id="UP000000742"/>
    </source>
</evidence>
<dbReference type="AlphaFoldDB" id="B7GFN6"/>
<dbReference type="InterPro" id="IPR025716">
    <property type="entry name" value="Post-transcriptional_regulator"/>
</dbReference>
<sequence length="123" mass="14831">MDMFLPTFSNEVIFYTMKYMHMLAKHDKMGEMNVDRKQLMPALQSKVDELKLLGYEQATIEDVWNCLMVKKWKKNKEEKRLFELVNDILSLRASDYMAYVVQKEQKHDHWFTEEGLSELEQLF</sequence>
<dbReference type="eggNOG" id="ENOG50333P0">
    <property type="taxonomic scope" value="Bacteria"/>
</dbReference>
<accession>B7GFN6</accession>
<proteinExistence type="predicted"/>
<name>B7GFN6_ANOFW</name>
<reference evidence="1 2" key="1">
    <citation type="journal article" date="2008" name="Genome Biol.">
        <title>Encapsulated in silica: genome, proteome and physiology of the thermophilic bacterium Anoxybacillus flavithermus WK1.</title>
        <authorList>
            <person name="Saw J.H."/>
            <person name="Mountain B.W."/>
            <person name="Feng L."/>
            <person name="Omelchenko M.V."/>
            <person name="Hou S."/>
            <person name="Saito J.A."/>
            <person name="Stott M.B."/>
            <person name="Li D."/>
            <person name="Zhao G."/>
            <person name="Wu J."/>
            <person name="Galperin M.Y."/>
            <person name="Koonin E.V."/>
            <person name="Makarova K.S."/>
            <person name="Wolf Y.I."/>
            <person name="Rigden D.J."/>
            <person name="Dunfield P.F."/>
            <person name="Wang L."/>
            <person name="Alam M."/>
        </authorList>
    </citation>
    <scope>NUCLEOTIDE SEQUENCE [LARGE SCALE GENOMIC DNA]</scope>
    <source>
        <strain evidence="2">DSM 21510 / WK1</strain>
    </source>
</reference>
<dbReference type="STRING" id="491915.Aflv_0721"/>